<dbReference type="GO" id="GO:0015940">
    <property type="term" value="P:pantothenate biosynthetic process"/>
    <property type="evidence" value="ECO:0007669"/>
    <property type="project" value="UniProtKB-KW"/>
</dbReference>
<gene>
    <name evidence="14" type="ORF">IB286_06640</name>
</gene>
<comment type="caution">
    <text evidence="14">The sequence shown here is derived from an EMBL/GenBank/DDBJ whole genome shotgun (WGS) entry which is preliminary data.</text>
</comment>
<dbReference type="Gene3D" id="3.40.50.720">
    <property type="entry name" value="NAD(P)-binding Rossmann-like Domain"/>
    <property type="match status" value="1"/>
</dbReference>
<keyword evidence="7 10" id="KW-0560">Oxidoreductase</keyword>
<comment type="function">
    <text evidence="10">Catalyzes the NADPH-dependent reduction of ketopantoate into pantoic acid.</text>
</comment>
<organism evidence="14 15">
    <name type="scientific">Spongiibacter pelagi</name>
    <dbReference type="NCBI Taxonomy" id="2760804"/>
    <lineage>
        <taxon>Bacteria</taxon>
        <taxon>Pseudomonadati</taxon>
        <taxon>Pseudomonadota</taxon>
        <taxon>Gammaproteobacteria</taxon>
        <taxon>Cellvibrionales</taxon>
        <taxon>Spongiibacteraceae</taxon>
        <taxon>Spongiibacter</taxon>
    </lineage>
</organism>
<comment type="pathway">
    <text evidence="1 10">Cofactor biosynthesis; (R)-pantothenate biosynthesis; (R)-pantoate from 3-methyl-2-oxobutanoate: step 2/2.</text>
</comment>
<evidence type="ECO:0000256" key="8">
    <source>
        <dbReference type="ARBA" id="ARBA00032024"/>
    </source>
</evidence>
<dbReference type="AlphaFoldDB" id="A0A927C3A3"/>
<dbReference type="PANTHER" id="PTHR43765:SF2">
    <property type="entry name" value="2-DEHYDROPANTOATE 2-REDUCTASE"/>
    <property type="match status" value="1"/>
</dbReference>
<evidence type="ECO:0000256" key="2">
    <source>
        <dbReference type="ARBA" id="ARBA00007870"/>
    </source>
</evidence>
<comment type="catalytic activity">
    <reaction evidence="9 10">
        <text>(R)-pantoate + NADP(+) = 2-dehydropantoate + NADPH + H(+)</text>
        <dbReference type="Rhea" id="RHEA:16233"/>
        <dbReference type="ChEBI" id="CHEBI:11561"/>
        <dbReference type="ChEBI" id="CHEBI:15378"/>
        <dbReference type="ChEBI" id="CHEBI:15980"/>
        <dbReference type="ChEBI" id="CHEBI:57783"/>
        <dbReference type="ChEBI" id="CHEBI:58349"/>
        <dbReference type="EC" id="1.1.1.169"/>
    </reaction>
</comment>
<evidence type="ECO:0000256" key="1">
    <source>
        <dbReference type="ARBA" id="ARBA00004994"/>
    </source>
</evidence>
<feature type="domain" description="Ketopantoate reductase C-terminal" evidence="13">
    <location>
        <begin position="187"/>
        <end position="306"/>
    </location>
</feature>
<evidence type="ECO:0000259" key="12">
    <source>
        <dbReference type="Pfam" id="PF02558"/>
    </source>
</evidence>
<evidence type="ECO:0000256" key="6">
    <source>
        <dbReference type="ARBA" id="ARBA00022857"/>
    </source>
</evidence>
<dbReference type="GO" id="GO:0050661">
    <property type="term" value="F:NADP binding"/>
    <property type="evidence" value="ECO:0007669"/>
    <property type="project" value="TreeGrafter"/>
</dbReference>
<dbReference type="InterPro" id="IPR013332">
    <property type="entry name" value="KPR_N"/>
</dbReference>
<feature type="domain" description="Ketopantoate reductase N-terminal" evidence="12">
    <location>
        <begin position="8"/>
        <end position="157"/>
    </location>
</feature>
<dbReference type="EC" id="1.1.1.169" evidence="3 10"/>
<dbReference type="InterPro" id="IPR003710">
    <property type="entry name" value="ApbA"/>
</dbReference>
<evidence type="ECO:0000256" key="7">
    <source>
        <dbReference type="ARBA" id="ARBA00023002"/>
    </source>
</evidence>
<dbReference type="NCBIfam" id="TIGR00745">
    <property type="entry name" value="apbA_panE"/>
    <property type="match status" value="1"/>
</dbReference>
<dbReference type="Pfam" id="PF08546">
    <property type="entry name" value="ApbA_C"/>
    <property type="match status" value="1"/>
</dbReference>
<evidence type="ECO:0000256" key="11">
    <source>
        <dbReference type="SAM" id="Phobius"/>
    </source>
</evidence>
<keyword evidence="11" id="KW-1133">Transmembrane helix</keyword>
<dbReference type="Gene3D" id="1.10.1040.10">
    <property type="entry name" value="N-(1-d-carboxylethyl)-l-norvaline Dehydrogenase, domain 2"/>
    <property type="match status" value="1"/>
</dbReference>
<dbReference type="InterPro" id="IPR008927">
    <property type="entry name" value="6-PGluconate_DH-like_C_sf"/>
</dbReference>
<dbReference type="Proteomes" id="UP000610558">
    <property type="component" value="Unassembled WGS sequence"/>
</dbReference>
<evidence type="ECO:0000256" key="9">
    <source>
        <dbReference type="ARBA" id="ARBA00048793"/>
    </source>
</evidence>
<evidence type="ECO:0000256" key="3">
    <source>
        <dbReference type="ARBA" id="ARBA00013014"/>
    </source>
</evidence>
<protein>
    <recommendedName>
        <fullName evidence="4 10">2-dehydropantoate 2-reductase</fullName>
        <ecNumber evidence="3 10">1.1.1.169</ecNumber>
    </recommendedName>
    <alternativeName>
        <fullName evidence="8 10">Ketopantoate reductase</fullName>
    </alternativeName>
</protein>
<proteinExistence type="inferred from homology"/>
<sequence length="309" mass="33820">MTKSDANWHILGAGAIGSLWASYAYKAGRAMPLILKDNESLKQYQTQGGLLFESAAGGAEMLPLPVCIAAQLNQSISHLLVCTKAQHTEAAITAIADKIEDDAYIVLLQNGLGVAEKLRQQFPKARLLQASTTEGAFRKDRFHIVHAGRGETFFGPHRSTQDLSPDEITQLASALSPAPLQVTATENIEKILWRKLAVNCAINPLTVKYRCRNGELLDNPAALQEMATLVDEIVLLSKALGRESWVEKLLEQVHQVAANTALNRSSMLQDIEAGRDTEISFITGYLLKKASSIGIELTVNESLFHQFDK</sequence>
<dbReference type="InterPro" id="IPR013752">
    <property type="entry name" value="KPA_reductase"/>
</dbReference>
<accession>A0A927C3A3</accession>
<evidence type="ECO:0000256" key="5">
    <source>
        <dbReference type="ARBA" id="ARBA00022655"/>
    </source>
</evidence>
<dbReference type="Pfam" id="PF02558">
    <property type="entry name" value="ApbA"/>
    <property type="match status" value="1"/>
</dbReference>
<dbReference type="InterPro" id="IPR036291">
    <property type="entry name" value="NAD(P)-bd_dom_sf"/>
</dbReference>
<dbReference type="GO" id="GO:0005737">
    <property type="term" value="C:cytoplasm"/>
    <property type="evidence" value="ECO:0007669"/>
    <property type="project" value="TreeGrafter"/>
</dbReference>
<evidence type="ECO:0000256" key="10">
    <source>
        <dbReference type="RuleBase" id="RU362068"/>
    </source>
</evidence>
<dbReference type="SUPFAM" id="SSF51735">
    <property type="entry name" value="NAD(P)-binding Rossmann-fold domains"/>
    <property type="match status" value="1"/>
</dbReference>
<keyword evidence="5 10" id="KW-0566">Pantothenate biosynthesis</keyword>
<dbReference type="RefSeq" id="WP_190764293.1">
    <property type="nucleotide sequence ID" value="NZ_JACXLD010000003.1"/>
</dbReference>
<evidence type="ECO:0000256" key="4">
    <source>
        <dbReference type="ARBA" id="ARBA00019465"/>
    </source>
</evidence>
<dbReference type="InterPro" id="IPR013328">
    <property type="entry name" value="6PGD_dom2"/>
</dbReference>
<dbReference type="PANTHER" id="PTHR43765">
    <property type="entry name" value="2-DEHYDROPANTOATE 2-REDUCTASE-RELATED"/>
    <property type="match status" value="1"/>
</dbReference>
<evidence type="ECO:0000313" key="15">
    <source>
        <dbReference type="Proteomes" id="UP000610558"/>
    </source>
</evidence>
<dbReference type="EMBL" id="JACXLD010000003">
    <property type="protein sequence ID" value="MBD2858685.1"/>
    <property type="molecule type" value="Genomic_DNA"/>
</dbReference>
<evidence type="ECO:0000259" key="13">
    <source>
        <dbReference type="Pfam" id="PF08546"/>
    </source>
</evidence>
<dbReference type="SUPFAM" id="SSF48179">
    <property type="entry name" value="6-phosphogluconate dehydrogenase C-terminal domain-like"/>
    <property type="match status" value="1"/>
</dbReference>
<feature type="transmembrane region" description="Helical" evidence="11">
    <location>
        <begin position="6"/>
        <end position="25"/>
    </location>
</feature>
<keyword evidence="15" id="KW-1185">Reference proteome</keyword>
<name>A0A927C3A3_9GAMM</name>
<dbReference type="InterPro" id="IPR050838">
    <property type="entry name" value="Ketopantoate_reductase"/>
</dbReference>
<dbReference type="GO" id="GO:0008677">
    <property type="term" value="F:2-dehydropantoate 2-reductase activity"/>
    <property type="evidence" value="ECO:0007669"/>
    <property type="project" value="UniProtKB-EC"/>
</dbReference>
<comment type="similarity">
    <text evidence="2 10">Belongs to the ketopantoate reductase family.</text>
</comment>
<reference evidence="14" key="1">
    <citation type="submission" date="2020-09" db="EMBL/GenBank/DDBJ databases">
        <authorList>
            <person name="Yoon J.-W."/>
        </authorList>
    </citation>
    <scope>NUCLEOTIDE SEQUENCE</scope>
    <source>
        <strain evidence="14">KMU-158</strain>
    </source>
</reference>
<evidence type="ECO:0000313" key="14">
    <source>
        <dbReference type="EMBL" id="MBD2858685.1"/>
    </source>
</evidence>
<keyword evidence="6 10" id="KW-0521">NADP</keyword>
<keyword evidence="11" id="KW-0472">Membrane</keyword>
<keyword evidence="11" id="KW-0812">Transmembrane</keyword>